<keyword evidence="1" id="KW-0479">Metal-binding</keyword>
<evidence type="ECO:0000313" key="8">
    <source>
        <dbReference type="Proteomes" id="UP001066276"/>
    </source>
</evidence>
<feature type="region of interest" description="Disordered" evidence="5">
    <location>
        <begin position="55"/>
        <end position="77"/>
    </location>
</feature>
<feature type="domain" description="B30.2/SPRY" evidence="6">
    <location>
        <begin position="270"/>
        <end position="477"/>
    </location>
</feature>
<reference evidence="7" key="1">
    <citation type="journal article" date="2022" name="bioRxiv">
        <title>Sequencing and chromosome-scale assembly of the giantPleurodeles waltlgenome.</title>
        <authorList>
            <person name="Brown T."/>
            <person name="Elewa A."/>
            <person name="Iarovenko S."/>
            <person name="Subramanian E."/>
            <person name="Araus A.J."/>
            <person name="Petzold A."/>
            <person name="Susuki M."/>
            <person name="Suzuki K.-i.T."/>
            <person name="Hayashi T."/>
            <person name="Toyoda A."/>
            <person name="Oliveira C."/>
            <person name="Osipova E."/>
            <person name="Leigh N.D."/>
            <person name="Simon A."/>
            <person name="Yun M.H."/>
        </authorList>
    </citation>
    <scope>NUCLEOTIDE SEQUENCE</scope>
    <source>
        <strain evidence="7">20211129_DDA</strain>
        <tissue evidence="7">Liver</tissue>
    </source>
</reference>
<proteinExistence type="predicted"/>
<evidence type="ECO:0000256" key="4">
    <source>
        <dbReference type="SAM" id="Coils"/>
    </source>
</evidence>
<dbReference type="InterPro" id="IPR013320">
    <property type="entry name" value="ConA-like_dom_sf"/>
</dbReference>
<keyword evidence="4" id="KW-0175">Coiled coil</keyword>
<comment type="caution">
    <text evidence="7">The sequence shown here is derived from an EMBL/GenBank/DDBJ whole genome shotgun (WGS) entry which is preliminary data.</text>
</comment>
<dbReference type="InterPro" id="IPR003877">
    <property type="entry name" value="SPRY_dom"/>
</dbReference>
<evidence type="ECO:0000256" key="1">
    <source>
        <dbReference type="ARBA" id="ARBA00022723"/>
    </source>
</evidence>
<evidence type="ECO:0000259" key="6">
    <source>
        <dbReference type="PROSITE" id="PS50188"/>
    </source>
</evidence>
<sequence length="482" mass="54804">MSLPFTSRVFPATACTEAPGDRTCQKQVVGMADNTQHNNSENGMKKWATTIEDAESQNGRTGDEFGSCETVEGDEDRAAGCRRETPQSQVFHDHPRAHHLGHDPVAIPTQLQGKAEILDGKQEIMLHKWINALETQKTETEKQLQTLRRRNQVIHDTSNRLKQEVSEQYDEMRQKLNKDEKETIEVIEENSRIAVGKLNRAIKEGNQHLEQIFKLIKSAQTELRQKWTDNTKQVAELKEHREFNKKTFAGEEFEINKSKFQKLLKLLKNISENLQAKFLQKSLLMDQTPVLLDITTSNKTIYTSGDQTGMCLVSEPQNIPNSPLRFDAMCYVLASSGWMRGKHYWEVDVQSSPAWSIGMAYGSIERKGKQKAGKLGRNRLSWCLELKDNMLLAWHNDKAILCGKGLSGMKQVGVHVDCERSKIIFYNAKNMKVLQEFSSATACFFDRLQHQFTEAVFPALGLFPPKSGPITFERLQICNSSV</sequence>
<name>A0AAV7WMP3_PLEWA</name>
<dbReference type="EMBL" id="JANPWB010000001">
    <property type="protein sequence ID" value="KAJ1214454.1"/>
    <property type="molecule type" value="Genomic_DNA"/>
</dbReference>
<evidence type="ECO:0000256" key="3">
    <source>
        <dbReference type="ARBA" id="ARBA00022833"/>
    </source>
</evidence>
<dbReference type="Pfam" id="PF00622">
    <property type="entry name" value="SPRY"/>
    <property type="match status" value="1"/>
</dbReference>
<keyword evidence="3" id="KW-0862">Zinc</keyword>
<dbReference type="AlphaFoldDB" id="A0AAV7WMP3"/>
<dbReference type="Gene3D" id="2.60.120.920">
    <property type="match status" value="1"/>
</dbReference>
<keyword evidence="2" id="KW-0863">Zinc-finger</keyword>
<dbReference type="SMART" id="SM00449">
    <property type="entry name" value="SPRY"/>
    <property type="match status" value="1"/>
</dbReference>
<gene>
    <name evidence="7" type="ORF">NDU88_002073</name>
</gene>
<feature type="coiled-coil region" evidence="4">
    <location>
        <begin position="130"/>
        <end position="182"/>
    </location>
</feature>
<dbReference type="InterPro" id="IPR003879">
    <property type="entry name" value="Butyrophylin_SPRY"/>
</dbReference>
<dbReference type="SUPFAM" id="SSF49899">
    <property type="entry name" value="Concanavalin A-like lectins/glucanases"/>
    <property type="match status" value="1"/>
</dbReference>
<dbReference type="GO" id="GO:0008270">
    <property type="term" value="F:zinc ion binding"/>
    <property type="evidence" value="ECO:0007669"/>
    <property type="project" value="UniProtKB-KW"/>
</dbReference>
<dbReference type="PANTHER" id="PTHR25465:SF5">
    <property type="entry name" value="E3 UBIQUITIN_ISG15 LIGASE TRIM25-RELATED"/>
    <property type="match status" value="1"/>
</dbReference>
<dbReference type="PROSITE" id="PS50188">
    <property type="entry name" value="B302_SPRY"/>
    <property type="match status" value="1"/>
</dbReference>
<dbReference type="InterPro" id="IPR043136">
    <property type="entry name" value="B30.2/SPRY_sf"/>
</dbReference>
<accession>A0AAV7WMP3</accession>
<dbReference type="InterPro" id="IPR051051">
    <property type="entry name" value="E3_ubiq-ligase_TRIM/RNF"/>
</dbReference>
<dbReference type="PRINTS" id="PR01407">
    <property type="entry name" value="BUTYPHLNCDUF"/>
</dbReference>
<keyword evidence="8" id="KW-1185">Reference proteome</keyword>
<dbReference type="Proteomes" id="UP001066276">
    <property type="component" value="Chromosome 1_1"/>
</dbReference>
<evidence type="ECO:0000256" key="2">
    <source>
        <dbReference type="ARBA" id="ARBA00022771"/>
    </source>
</evidence>
<organism evidence="7 8">
    <name type="scientific">Pleurodeles waltl</name>
    <name type="common">Iberian ribbed newt</name>
    <dbReference type="NCBI Taxonomy" id="8319"/>
    <lineage>
        <taxon>Eukaryota</taxon>
        <taxon>Metazoa</taxon>
        <taxon>Chordata</taxon>
        <taxon>Craniata</taxon>
        <taxon>Vertebrata</taxon>
        <taxon>Euteleostomi</taxon>
        <taxon>Amphibia</taxon>
        <taxon>Batrachia</taxon>
        <taxon>Caudata</taxon>
        <taxon>Salamandroidea</taxon>
        <taxon>Salamandridae</taxon>
        <taxon>Pleurodelinae</taxon>
        <taxon>Pleurodeles</taxon>
    </lineage>
</organism>
<evidence type="ECO:0000313" key="7">
    <source>
        <dbReference type="EMBL" id="KAJ1214454.1"/>
    </source>
</evidence>
<dbReference type="PANTHER" id="PTHR25465">
    <property type="entry name" value="B-BOX DOMAIN CONTAINING"/>
    <property type="match status" value="1"/>
</dbReference>
<protein>
    <recommendedName>
        <fullName evidence="6">B30.2/SPRY domain-containing protein</fullName>
    </recommendedName>
</protein>
<dbReference type="InterPro" id="IPR001870">
    <property type="entry name" value="B30.2/SPRY"/>
</dbReference>
<evidence type="ECO:0000256" key="5">
    <source>
        <dbReference type="SAM" id="MobiDB-lite"/>
    </source>
</evidence>